<dbReference type="KEGG" id="mpro:BJP34_07060"/>
<evidence type="ECO:0000313" key="8">
    <source>
        <dbReference type="EMBL" id="AOW99247.1"/>
    </source>
</evidence>
<dbReference type="FunFam" id="2.20.28.10:FF:000001">
    <property type="entry name" value="Rubredoxin"/>
    <property type="match status" value="1"/>
</dbReference>
<dbReference type="EMBL" id="CP017599">
    <property type="protein sequence ID" value="AOW99247.1"/>
    <property type="molecule type" value="Genomic_DNA"/>
</dbReference>
<dbReference type="RefSeq" id="WP_070391735.1">
    <property type="nucleotide sequence ID" value="NZ_CP017599.1"/>
</dbReference>
<evidence type="ECO:0000256" key="2">
    <source>
        <dbReference type="ARBA" id="ARBA00022723"/>
    </source>
</evidence>
<keyword evidence="2 5" id="KW-0479">Metal-binding</keyword>
<keyword evidence="4 5" id="KW-0408">Iron</keyword>
<proteinExistence type="inferred from homology"/>
<evidence type="ECO:0000256" key="6">
    <source>
        <dbReference type="SAM" id="Phobius"/>
    </source>
</evidence>
<dbReference type="STRING" id="1458985.BJP34_07060"/>
<comment type="cofactor">
    <cofactor evidence="5">
        <name>Fe(3+)</name>
        <dbReference type="ChEBI" id="CHEBI:29034"/>
    </cofactor>
</comment>
<dbReference type="PRINTS" id="PR00163">
    <property type="entry name" value="RUBREDOXIN"/>
</dbReference>
<evidence type="ECO:0000256" key="3">
    <source>
        <dbReference type="ARBA" id="ARBA00022982"/>
    </source>
</evidence>
<keyword evidence="6" id="KW-0812">Transmembrane</keyword>
<keyword evidence="1" id="KW-0813">Transport</keyword>
<dbReference type="PANTHER" id="PTHR47627">
    <property type="entry name" value="RUBREDOXIN"/>
    <property type="match status" value="1"/>
</dbReference>
<dbReference type="PANTHER" id="PTHR47627:SF1">
    <property type="entry name" value="RUBREDOXIN-1-RELATED"/>
    <property type="match status" value="1"/>
</dbReference>
<dbReference type="GO" id="GO:0009055">
    <property type="term" value="F:electron transfer activity"/>
    <property type="evidence" value="ECO:0007669"/>
    <property type="project" value="TreeGrafter"/>
</dbReference>
<evidence type="ECO:0000259" key="7">
    <source>
        <dbReference type="PROSITE" id="PS50903"/>
    </source>
</evidence>
<dbReference type="Proteomes" id="UP000177870">
    <property type="component" value="Chromosome"/>
</dbReference>
<organism evidence="8 9">
    <name type="scientific">Moorena producens PAL-8-15-08-1</name>
    <dbReference type="NCBI Taxonomy" id="1458985"/>
    <lineage>
        <taxon>Bacteria</taxon>
        <taxon>Bacillati</taxon>
        <taxon>Cyanobacteriota</taxon>
        <taxon>Cyanophyceae</taxon>
        <taxon>Coleofasciculales</taxon>
        <taxon>Coleofasciculaceae</taxon>
        <taxon>Moorena</taxon>
    </lineage>
</organism>
<dbReference type="SUPFAM" id="SSF57802">
    <property type="entry name" value="Rubredoxin-like"/>
    <property type="match status" value="1"/>
</dbReference>
<feature type="transmembrane region" description="Helical" evidence="6">
    <location>
        <begin position="95"/>
        <end position="114"/>
    </location>
</feature>
<sequence>MTERAPEQTLAEQAPSSYECRACGYVYDPTKGDSNRNVPAGTLYKDLPDDWRCPVCSAPKIQFINIGAVNAPSGFQENLTYGFGVNRMTPAQKNLLIFAALGLGFLFFLSLYGLN</sequence>
<evidence type="ECO:0000313" key="9">
    <source>
        <dbReference type="Proteomes" id="UP000177870"/>
    </source>
</evidence>
<dbReference type="InterPro" id="IPR050526">
    <property type="entry name" value="Rubredoxin_ET"/>
</dbReference>
<dbReference type="OrthoDB" id="9802447at2"/>
<dbReference type="GO" id="GO:0005506">
    <property type="term" value="F:iron ion binding"/>
    <property type="evidence" value="ECO:0007669"/>
    <property type="project" value="UniProtKB-UniRule"/>
</dbReference>
<evidence type="ECO:0000256" key="1">
    <source>
        <dbReference type="ARBA" id="ARBA00022448"/>
    </source>
</evidence>
<dbReference type="Pfam" id="PF00301">
    <property type="entry name" value="Rubredoxin"/>
    <property type="match status" value="1"/>
</dbReference>
<accession>A0A1D8TNL9</accession>
<protein>
    <recommendedName>
        <fullName evidence="5">Rubredoxin</fullName>
    </recommendedName>
</protein>
<dbReference type="InterPro" id="IPR024934">
    <property type="entry name" value="Rubredoxin-like_dom"/>
</dbReference>
<evidence type="ECO:0000256" key="4">
    <source>
        <dbReference type="ARBA" id="ARBA00023004"/>
    </source>
</evidence>
<keyword evidence="6" id="KW-1133">Transmembrane helix</keyword>
<keyword evidence="3 5" id="KW-0249">Electron transport</keyword>
<dbReference type="PROSITE" id="PS50903">
    <property type="entry name" value="RUBREDOXIN_LIKE"/>
    <property type="match status" value="1"/>
</dbReference>
<evidence type="ECO:0000256" key="5">
    <source>
        <dbReference type="RuleBase" id="RU003820"/>
    </source>
</evidence>
<name>A0A1D8TNL9_9CYAN</name>
<dbReference type="AlphaFoldDB" id="A0A1D8TNL9"/>
<reference evidence="9" key="1">
    <citation type="submission" date="2016-10" db="EMBL/GenBank/DDBJ databases">
        <title>Comparative genomics uncovers the prolific and rare metabolic potential of the cyanobacterial genus Moorea.</title>
        <authorList>
            <person name="Leao T."/>
            <person name="Castelao G."/>
            <person name="Korobeynikov A."/>
            <person name="Monroe E.A."/>
            <person name="Podell S."/>
            <person name="Glukhov E."/>
            <person name="Allen E."/>
            <person name="Gerwick W.H."/>
            <person name="Gerwick L."/>
        </authorList>
    </citation>
    <scope>NUCLEOTIDE SEQUENCE [LARGE SCALE GENOMIC DNA]</scope>
    <source>
        <strain evidence="9">PAL-8-15-08-1</strain>
    </source>
</reference>
<keyword evidence="6" id="KW-0472">Membrane</keyword>
<feature type="domain" description="Rubredoxin-like" evidence="7">
    <location>
        <begin position="15"/>
        <end position="66"/>
    </location>
</feature>
<dbReference type="InterPro" id="IPR024935">
    <property type="entry name" value="Rubredoxin_dom"/>
</dbReference>
<dbReference type="GO" id="GO:0043448">
    <property type="term" value="P:alkane catabolic process"/>
    <property type="evidence" value="ECO:0007669"/>
    <property type="project" value="TreeGrafter"/>
</dbReference>
<comment type="similarity">
    <text evidence="5">Belongs to the rubredoxin family.</text>
</comment>
<dbReference type="Gene3D" id="2.20.28.10">
    <property type="match status" value="1"/>
</dbReference>
<dbReference type="CDD" id="cd00730">
    <property type="entry name" value="rubredoxin"/>
    <property type="match status" value="1"/>
</dbReference>
<gene>
    <name evidence="8" type="ORF">BJP34_07060</name>
</gene>